<dbReference type="EMBL" id="FTOF01000004">
    <property type="protein sequence ID" value="SIS44932.1"/>
    <property type="molecule type" value="Genomic_DNA"/>
</dbReference>
<feature type="region of interest" description="Disordered" evidence="1">
    <location>
        <begin position="1"/>
        <end position="58"/>
    </location>
</feature>
<reference evidence="4" key="1">
    <citation type="submission" date="2017-01" db="EMBL/GenBank/DDBJ databases">
        <authorList>
            <person name="Varghese N."/>
            <person name="Submissions S."/>
        </authorList>
    </citation>
    <scope>NUCLEOTIDE SEQUENCE [LARGE SCALE GENOMIC DNA]</scope>
    <source>
        <strain evidence="4">DSM 44531</strain>
    </source>
</reference>
<feature type="compositionally biased region" description="Polar residues" evidence="1">
    <location>
        <begin position="102"/>
        <end position="112"/>
    </location>
</feature>
<keyword evidence="2" id="KW-0812">Transmembrane</keyword>
<feature type="compositionally biased region" description="Low complexity" evidence="1">
    <location>
        <begin position="128"/>
        <end position="146"/>
    </location>
</feature>
<evidence type="ECO:0000313" key="4">
    <source>
        <dbReference type="Proteomes" id="UP000186292"/>
    </source>
</evidence>
<accession>A0A1N7J6J5</accession>
<gene>
    <name evidence="3" type="ORF">SAMN05444817_10464</name>
</gene>
<feature type="transmembrane region" description="Helical" evidence="2">
    <location>
        <begin position="68"/>
        <end position="89"/>
    </location>
</feature>
<sequence>MTHQPPHRPDRPGRGSSRADRADLGRASHTDRADRADRADRFDDGYPDEHSGGDNRPLPQEIYTRRRVAAVVVILAVVALVVWGLTAFARSGGDDAPETPTAAPSTLVTTPTEPNPEGADAASDETDATAADATGTDAKSSDAAATEEGEPGKDKDKDGEKPDDEALAAKKTCELEDLQLTAELNKTAFGQGEPAEERKFSVLIHNPTGGDCVIDTDDNQLRFAAFSIAREGYQQIWSDTDCNKPMITGEEVFPAGETRKFTAAWSGLDSAPERCDARQPAAPGAYAAVGFLGEKSSAPVTFNITG</sequence>
<evidence type="ECO:0000256" key="2">
    <source>
        <dbReference type="SAM" id="Phobius"/>
    </source>
</evidence>
<keyword evidence="2" id="KW-0472">Membrane</keyword>
<feature type="region of interest" description="Disordered" evidence="1">
    <location>
        <begin position="90"/>
        <end position="164"/>
    </location>
</feature>
<feature type="compositionally biased region" description="Basic and acidic residues" evidence="1">
    <location>
        <begin position="7"/>
        <end position="53"/>
    </location>
</feature>
<keyword evidence="2" id="KW-1133">Transmembrane helix</keyword>
<organism evidence="3 4">
    <name type="scientific">Corynebacterium appendicis CIP 107643</name>
    <dbReference type="NCBI Taxonomy" id="1161099"/>
    <lineage>
        <taxon>Bacteria</taxon>
        <taxon>Bacillati</taxon>
        <taxon>Actinomycetota</taxon>
        <taxon>Actinomycetes</taxon>
        <taxon>Mycobacteriales</taxon>
        <taxon>Corynebacteriaceae</taxon>
        <taxon>Corynebacterium</taxon>
    </lineage>
</organism>
<name>A0A1N7J6J5_9CORY</name>
<dbReference type="AlphaFoldDB" id="A0A1N7J6J5"/>
<protein>
    <submittedName>
        <fullName evidence="3">Uncharacterized protein</fullName>
    </submittedName>
</protein>
<evidence type="ECO:0000256" key="1">
    <source>
        <dbReference type="SAM" id="MobiDB-lite"/>
    </source>
</evidence>
<dbReference type="Proteomes" id="UP000186292">
    <property type="component" value="Unassembled WGS sequence"/>
</dbReference>
<evidence type="ECO:0000313" key="3">
    <source>
        <dbReference type="EMBL" id="SIS44932.1"/>
    </source>
</evidence>
<dbReference type="STRING" id="1161099.SAMN05444817_10464"/>
<feature type="compositionally biased region" description="Basic and acidic residues" evidence="1">
    <location>
        <begin position="150"/>
        <end position="160"/>
    </location>
</feature>
<keyword evidence="4" id="KW-1185">Reference proteome</keyword>
<dbReference type="RefSeq" id="WP_200803270.1">
    <property type="nucleotide sequence ID" value="NZ_CP046976.1"/>
</dbReference>
<proteinExistence type="predicted"/>